<feature type="transmembrane region" description="Helical" evidence="6">
    <location>
        <begin position="46"/>
        <end position="65"/>
    </location>
</feature>
<dbReference type="InterPro" id="IPR005598">
    <property type="entry name" value="ATP_synth_I"/>
</dbReference>
<name>A0A100WHV1_MYCCR</name>
<evidence type="ECO:0000313" key="8">
    <source>
        <dbReference type="Proteomes" id="UP000069443"/>
    </source>
</evidence>
<dbReference type="EMBL" id="BCSY01000080">
    <property type="protein sequence ID" value="GAS98184.1"/>
    <property type="molecule type" value="Genomic_DNA"/>
</dbReference>
<dbReference type="Pfam" id="PF03899">
    <property type="entry name" value="ATP-synt_I"/>
    <property type="match status" value="1"/>
</dbReference>
<evidence type="ECO:0000256" key="3">
    <source>
        <dbReference type="ARBA" id="ARBA00022692"/>
    </source>
</evidence>
<keyword evidence="3 6" id="KW-0812">Transmembrane</keyword>
<keyword evidence="8" id="KW-1185">Reference proteome</keyword>
<feature type="transmembrane region" description="Helical" evidence="6">
    <location>
        <begin position="112"/>
        <end position="134"/>
    </location>
</feature>
<evidence type="ECO:0000313" key="7">
    <source>
        <dbReference type="EMBL" id="GAS98184.1"/>
    </source>
</evidence>
<gene>
    <name evidence="7" type="ORF">RMCC_5149</name>
</gene>
<keyword evidence="5 6" id="KW-0472">Membrane</keyword>
<reference evidence="8" key="1">
    <citation type="journal article" date="2016" name="Genome Announc.">
        <title>Draft Genome Sequences of Five Rapidly Growing Mycobacterium Species, M. thermoresistibile, M. fortuitum subsp. acetamidolyticum, M. canariasense, M. brisbanense, and M. novocastrense.</title>
        <authorList>
            <person name="Katahira K."/>
            <person name="Ogura Y."/>
            <person name="Gotoh Y."/>
            <person name="Hayashi T."/>
        </authorList>
    </citation>
    <scope>NUCLEOTIDE SEQUENCE [LARGE SCALE GENOMIC DNA]</scope>
    <source>
        <strain evidence="8">JCM15298</strain>
    </source>
</reference>
<comment type="caution">
    <text evidence="7">The sequence shown here is derived from an EMBL/GenBank/DDBJ whole genome shotgun (WGS) entry which is preliminary data.</text>
</comment>
<feature type="transmembrane region" description="Helical" evidence="6">
    <location>
        <begin position="23"/>
        <end position="40"/>
    </location>
</feature>
<dbReference type="GO" id="GO:0005886">
    <property type="term" value="C:plasma membrane"/>
    <property type="evidence" value="ECO:0007669"/>
    <property type="project" value="UniProtKB-SubCell"/>
</dbReference>
<reference evidence="8" key="2">
    <citation type="submission" date="2016-02" db="EMBL/GenBank/DDBJ databases">
        <title>Draft genome sequence of five rapidly growing Mycobacterium species.</title>
        <authorList>
            <person name="Katahira K."/>
            <person name="Gotou Y."/>
            <person name="Iida K."/>
            <person name="Ogura Y."/>
            <person name="Hayashi T."/>
        </authorList>
    </citation>
    <scope>NUCLEOTIDE SEQUENCE [LARGE SCALE GENOMIC DNA]</scope>
    <source>
        <strain evidence="8">JCM15298</strain>
    </source>
</reference>
<organism evidence="7 8">
    <name type="scientific">Mycolicibacterium canariasense</name>
    <name type="common">Mycobacterium canariasense</name>
    <dbReference type="NCBI Taxonomy" id="228230"/>
    <lineage>
        <taxon>Bacteria</taxon>
        <taxon>Bacillati</taxon>
        <taxon>Actinomycetota</taxon>
        <taxon>Actinomycetes</taxon>
        <taxon>Mycobacteriales</taxon>
        <taxon>Mycobacteriaceae</taxon>
        <taxon>Mycolicibacterium</taxon>
    </lineage>
</organism>
<dbReference type="STRING" id="228230.RMCC_5149"/>
<protein>
    <submittedName>
        <fullName evidence="7">ATP synthase I</fullName>
    </submittedName>
</protein>
<dbReference type="AlphaFoldDB" id="A0A100WHV1"/>
<keyword evidence="2" id="KW-1003">Cell membrane</keyword>
<sequence>MSQVTTPAQDAPLVFPSVAFRPLRLFVVCVVLTALAILAAGFTGHIFFGVFFGVGLGLGLLNALLVRRAVESITAEEHPLKKKMAINSATRLLVITAVALAIAIVFKAHGGIAVLFGLAIFQALLVLATSLPVLKKIRKDGLDVQATAGTPGTEPKD</sequence>
<evidence type="ECO:0000256" key="6">
    <source>
        <dbReference type="SAM" id="Phobius"/>
    </source>
</evidence>
<comment type="subcellular location">
    <subcellularLocation>
        <location evidence="1">Cell membrane</location>
        <topology evidence="1">Multi-pass membrane protein</topology>
    </subcellularLocation>
</comment>
<dbReference type="Proteomes" id="UP000069443">
    <property type="component" value="Unassembled WGS sequence"/>
</dbReference>
<evidence type="ECO:0000256" key="5">
    <source>
        <dbReference type="ARBA" id="ARBA00023136"/>
    </source>
</evidence>
<keyword evidence="4 6" id="KW-1133">Transmembrane helix</keyword>
<evidence type="ECO:0000256" key="1">
    <source>
        <dbReference type="ARBA" id="ARBA00004651"/>
    </source>
</evidence>
<evidence type="ECO:0000256" key="2">
    <source>
        <dbReference type="ARBA" id="ARBA00022475"/>
    </source>
</evidence>
<feature type="transmembrane region" description="Helical" evidence="6">
    <location>
        <begin position="85"/>
        <end position="106"/>
    </location>
</feature>
<evidence type="ECO:0000256" key="4">
    <source>
        <dbReference type="ARBA" id="ARBA00022989"/>
    </source>
</evidence>
<proteinExistence type="predicted"/>
<accession>A0A100WHV1</accession>